<evidence type="ECO:0000313" key="2">
    <source>
        <dbReference type="Proteomes" id="UP000005110"/>
    </source>
</evidence>
<dbReference type="RefSeq" id="WP_006569773.1">
    <property type="nucleotide sequence ID" value="NZ_CM001486.1"/>
</dbReference>
<dbReference type="Proteomes" id="UP000005110">
    <property type="component" value="Chromosome"/>
</dbReference>
<dbReference type="GO" id="GO:0006355">
    <property type="term" value="P:regulation of DNA-templated transcription"/>
    <property type="evidence" value="ECO:0007669"/>
    <property type="project" value="InterPro"/>
</dbReference>
<sequence>MNKGKQKIEMQNITLSLPKDLLQKIKHIAIARQTSVSGLLTETLEEIVRKENSYEKAKSRHISILEKGFNLGTEGELTWSREDLYRDLNSGQYSGKVKVQNPFSK</sequence>
<accession>I9KTE3</accession>
<name>I9KTE3_9THEO</name>
<dbReference type="HOGENOM" id="CLU_183864_0_0_9"/>
<dbReference type="SUPFAM" id="SSF47598">
    <property type="entry name" value="Ribbon-helix-helix"/>
    <property type="match status" value="1"/>
</dbReference>
<organism evidence="1 2">
    <name type="scientific">Thermoanaerobacter siderophilus SR4</name>
    <dbReference type="NCBI Taxonomy" id="880478"/>
    <lineage>
        <taxon>Bacteria</taxon>
        <taxon>Bacillati</taxon>
        <taxon>Bacillota</taxon>
        <taxon>Clostridia</taxon>
        <taxon>Thermoanaerobacterales</taxon>
        <taxon>Thermoanaerobacteraceae</taxon>
        <taxon>Thermoanaerobacter</taxon>
    </lineage>
</organism>
<reference evidence="1 2" key="1">
    <citation type="submission" date="2012-02" db="EMBL/GenBank/DDBJ databases">
        <title>Improved High-Quality Draft sequence of Thermoanaerobacter siderophilus SR4.</title>
        <authorList>
            <consortium name="US DOE Joint Genome Institute"/>
            <person name="Lucas S."/>
            <person name="Han J."/>
            <person name="Lapidus A."/>
            <person name="Cheng J.-F."/>
            <person name="Goodwin L."/>
            <person name="Pitluck S."/>
            <person name="Peters L."/>
            <person name="Detter J.C."/>
            <person name="Han C."/>
            <person name="Tapia R."/>
            <person name="Land M."/>
            <person name="Hauser L."/>
            <person name="Kyrpides N."/>
            <person name="Ivanova N."/>
            <person name="Pagani I."/>
            <person name="Hemme C."/>
            <person name="Woyke T."/>
        </authorList>
    </citation>
    <scope>NUCLEOTIDE SEQUENCE [LARGE SCALE GENOMIC DNA]</scope>
    <source>
        <strain evidence="1 2">SR4</strain>
    </source>
</reference>
<dbReference type="PATRIC" id="fig|880478.3.peg.2328"/>
<dbReference type="InterPro" id="IPR010985">
    <property type="entry name" value="Ribbon_hlx_hlx"/>
</dbReference>
<protein>
    <submittedName>
        <fullName evidence="1">Ribbon-helix-helix protein, copG family</fullName>
    </submittedName>
</protein>
<gene>
    <name evidence="1" type="ORF">ThesiDRAFT1_1132</name>
</gene>
<proteinExistence type="predicted"/>
<evidence type="ECO:0000313" key="1">
    <source>
        <dbReference type="EMBL" id="EIW00101.1"/>
    </source>
</evidence>
<keyword evidence="2" id="KW-1185">Reference proteome</keyword>
<dbReference type="EMBL" id="CM001486">
    <property type="protein sequence ID" value="EIW00101.1"/>
    <property type="molecule type" value="Genomic_DNA"/>
</dbReference>
<dbReference type="AlphaFoldDB" id="I9KTE3"/>